<dbReference type="Proteomes" id="UP000294881">
    <property type="component" value="Unassembled WGS sequence"/>
</dbReference>
<evidence type="ECO:0000256" key="1">
    <source>
        <dbReference type="SAM" id="SignalP"/>
    </source>
</evidence>
<keyword evidence="3" id="KW-1185">Reference proteome</keyword>
<dbReference type="InterPro" id="IPR058110">
    <property type="entry name" value="GCG_CRPN_dom"/>
</dbReference>
<dbReference type="EMBL" id="SLWL01000001">
    <property type="protein sequence ID" value="TCO16302.1"/>
    <property type="molecule type" value="Genomic_DNA"/>
</dbReference>
<feature type="chain" id="PRO_5020180163" description="PXPV repeat-containing protein" evidence="1">
    <location>
        <begin position="24"/>
        <end position="106"/>
    </location>
</feature>
<protein>
    <recommendedName>
        <fullName evidence="4">PXPV repeat-containing protein</fullName>
    </recommendedName>
</protein>
<organism evidence="2 3">
    <name type="scientific">Camelimonas lactis</name>
    <dbReference type="NCBI Taxonomy" id="659006"/>
    <lineage>
        <taxon>Bacteria</taxon>
        <taxon>Pseudomonadati</taxon>
        <taxon>Pseudomonadota</taxon>
        <taxon>Alphaproteobacteria</taxon>
        <taxon>Hyphomicrobiales</taxon>
        <taxon>Chelatococcaceae</taxon>
        <taxon>Camelimonas</taxon>
    </lineage>
</organism>
<keyword evidence="1" id="KW-0732">Signal</keyword>
<proteinExistence type="predicted"/>
<dbReference type="AlphaFoldDB" id="A0A4R2GYD5"/>
<evidence type="ECO:0000313" key="2">
    <source>
        <dbReference type="EMBL" id="TCO16302.1"/>
    </source>
</evidence>
<accession>A0A4R2GYD5</accession>
<evidence type="ECO:0008006" key="4">
    <source>
        <dbReference type="Google" id="ProtNLM"/>
    </source>
</evidence>
<reference evidence="2 3" key="1">
    <citation type="submission" date="2019-03" db="EMBL/GenBank/DDBJ databases">
        <title>Genomic Encyclopedia of Type Strains, Phase IV (KMG-IV): sequencing the most valuable type-strain genomes for metagenomic binning, comparative biology and taxonomic classification.</title>
        <authorList>
            <person name="Goeker M."/>
        </authorList>
    </citation>
    <scope>NUCLEOTIDE SEQUENCE [LARGE SCALE GENOMIC DNA]</scope>
    <source>
        <strain evidence="2 3">DSM 22958</strain>
    </source>
</reference>
<dbReference type="RefSeq" id="WP_132002540.1">
    <property type="nucleotide sequence ID" value="NZ_JBHUNN010000002.1"/>
</dbReference>
<feature type="signal peptide" evidence="1">
    <location>
        <begin position="1"/>
        <end position="23"/>
    </location>
</feature>
<name>A0A4R2GYD5_9HYPH</name>
<sequence length="106" mass="11451">MTGIRTLLVSACASVTLGGAAMAMPAAPAPMDGPAHVQLAAQGCGPGWFRDGWGRCRPMGYGYGPPPYGYGYRPPPPPPYGYGYRPPPPRCWWRTDPWGRSVRVCR</sequence>
<evidence type="ECO:0000313" key="3">
    <source>
        <dbReference type="Proteomes" id="UP000294881"/>
    </source>
</evidence>
<comment type="caution">
    <text evidence="2">The sequence shown here is derived from an EMBL/GenBank/DDBJ whole genome shotgun (WGS) entry which is preliminary data.</text>
</comment>
<dbReference type="NCBIfam" id="NF047412">
    <property type="entry name" value="sig_GCG_CRPN_rpt"/>
    <property type="match status" value="1"/>
</dbReference>
<gene>
    <name evidence="2" type="ORF">EV666_101557</name>
</gene>